<accession>A0A0K8PB42</accession>
<dbReference type="GO" id="GO:0055085">
    <property type="term" value="P:transmembrane transport"/>
    <property type="evidence" value="ECO:0007669"/>
    <property type="project" value="InterPro"/>
</dbReference>
<dbReference type="Proteomes" id="UP000053370">
    <property type="component" value="Unassembled WGS sequence"/>
</dbReference>
<comment type="similarity">
    <text evidence="7">Belongs to the binding-protein-dependent transport system permease family.</text>
</comment>
<dbReference type="SUPFAM" id="SSF161098">
    <property type="entry name" value="MetI-like"/>
    <property type="match status" value="1"/>
</dbReference>
<reference evidence="9" key="1">
    <citation type="journal article" date="2015" name="Genome Announc.">
        <title>Draft Genome Sequence of Anaerolineae Strain TC1, a Novel Isolate from a Methanogenic Wastewater Treatment System.</title>
        <authorList>
            <person name="Matsuura N."/>
            <person name="Tourlousse D.M."/>
            <person name="Sun L."/>
            <person name="Toyonaga M."/>
            <person name="Kuroda K."/>
            <person name="Ohashi A."/>
            <person name="Cruz R."/>
            <person name="Yamaguchi T."/>
            <person name="Sekiguchi Y."/>
        </authorList>
    </citation>
    <scope>NUCLEOTIDE SEQUENCE [LARGE SCALE GENOMIC DNA]</scope>
    <source>
        <strain evidence="9">TC1</strain>
    </source>
</reference>
<keyword evidence="4 7" id="KW-0812">Transmembrane</keyword>
<gene>
    <name evidence="9" type="ORF">ATC1_12403</name>
</gene>
<keyword evidence="5 7" id="KW-1133">Transmembrane helix</keyword>
<evidence type="ECO:0000259" key="8">
    <source>
        <dbReference type="PROSITE" id="PS50928"/>
    </source>
</evidence>
<dbReference type="Gene3D" id="1.10.3720.10">
    <property type="entry name" value="MetI-like"/>
    <property type="match status" value="1"/>
</dbReference>
<feature type="transmembrane region" description="Helical" evidence="7">
    <location>
        <begin position="99"/>
        <end position="124"/>
    </location>
</feature>
<keyword evidence="3" id="KW-1003">Cell membrane</keyword>
<feature type="transmembrane region" description="Helical" evidence="7">
    <location>
        <begin position="264"/>
        <end position="283"/>
    </location>
</feature>
<dbReference type="InterPro" id="IPR025966">
    <property type="entry name" value="OppC_N"/>
</dbReference>
<dbReference type="RefSeq" id="WP_082174651.1">
    <property type="nucleotide sequence ID" value="NZ_DF968180.1"/>
</dbReference>
<organism evidence="9">
    <name type="scientific">Flexilinea flocculi</name>
    <dbReference type="NCBI Taxonomy" id="1678840"/>
    <lineage>
        <taxon>Bacteria</taxon>
        <taxon>Bacillati</taxon>
        <taxon>Chloroflexota</taxon>
        <taxon>Anaerolineae</taxon>
        <taxon>Anaerolineales</taxon>
        <taxon>Anaerolineaceae</taxon>
        <taxon>Flexilinea</taxon>
    </lineage>
</organism>
<dbReference type="CDD" id="cd06261">
    <property type="entry name" value="TM_PBP2"/>
    <property type="match status" value="1"/>
</dbReference>
<dbReference type="Pfam" id="PF12911">
    <property type="entry name" value="OppC_N"/>
    <property type="match status" value="1"/>
</dbReference>
<dbReference type="InterPro" id="IPR050366">
    <property type="entry name" value="BP-dependent_transpt_permease"/>
</dbReference>
<evidence type="ECO:0000313" key="9">
    <source>
        <dbReference type="EMBL" id="GAP39866.1"/>
    </source>
</evidence>
<dbReference type="AlphaFoldDB" id="A0A0K8PB42"/>
<dbReference type="OrthoDB" id="9776213at2"/>
<dbReference type="STRING" id="1678840.ATC1_12403"/>
<dbReference type="PANTHER" id="PTHR43386:SF25">
    <property type="entry name" value="PEPTIDE ABC TRANSPORTER PERMEASE PROTEIN"/>
    <property type="match status" value="1"/>
</dbReference>
<evidence type="ECO:0000256" key="3">
    <source>
        <dbReference type="ARBA" id="ARBA00022475"/>
    </source>
</evidence>
<dbReference type="PATRIC" id="fig|1678840.3.peg.981"/>
<dbReference type="InterPro" id="IPR000515">
    <property type="entry name" value="MetI-like"/>
</dbReference>
<evidence type="ECO:0000256" key="1">
    <source>
        <dbReference type="ARBA" id="ARBA00004651"/>
    </source>
</evidence>
<evidence type="ECO:0000256" key="6">
    <source>
        <dbReference type="ARBA" id="ARBA00023136"/>
    </source>
</evidence>
<evidence type="ECO:0000256" key="4">
    <source>
        <dbReference type="ARBA" id="ARBA00022692"/>
    </source>
</evidence>
<keyword evidence="6 7" id="KW-0472">Membrane</keyword>
<feature type="domain" description="ABC transmembrane type-1" evidence="8">
    <location>
        <begin position="95"/>
        <end position="284"/>
    </location>
</feature>
<evidence type="ECO:0000256" key="5">
    <source>
        <dbReference type="ARBA" id="ARBA00022989"/>
    </source>
</evidence>
<feature type="transmembrane region" description="Helical" evidence="7">
    <location>
        <begin position="34"/>
        <end position="52"/>
    </location>
</feature>
<protein>
    <submittedName>
        <fullName evidence="9">ABC-type dipeptide/oligopeptide/nickel transport system, permease component</fullName>
    </submittedName>
</protein>
<name>A0A0K8PB42_9CHLR</name>
<evidence type="ECO:0000256" key="7">
    <source>
        <dbReference type="RuleBase" id="RU363032"/>
    </source>
</evidence>
<dbReference type="GO" id="GO:0005886">
    <property type="term" value="C:plasma membrane"/>
    <property type="evidence" value="ECO:0007669"/>
    <property type="project" value="UniProtKB-SubCell"/>
</dbReference>
<dbReference type="PANTHER" id="PTHR43386">
    <property type="entry name" value="OLIGOPEPTIDE TRANSPORT SYSTEM PERMEASE PROTEIN APPC"/>
    <property type="match status" value="1"/>
</dbReference>
<sequence length="299" mass="32368">MKNLKNNQSFQAKQKSQFSETLGTITYFLKRNPLAILGLVLLCIIIFCCVFAPQLTSFSPTSIAIREKLIAPNAEHLFGTDQLGRDIFARILYGGRNTLLIGLIVIAVSFSIGVSIGIFSGFIGGWVDNVLMRIVDALLSFPTLVLAITFTAVLGPSLRNAMIAVIFTMIPQFARISRGLAIGIRGLLYIEAAESIGVNTFRMLWKHILPNCLGPLFVQASLNFGSAILQTASLGFLGLGAQPPTPEWGVDVSAASQFLRESPWVALFPGGIILLSVLAFNLIGDSLADWNNPRARKGN</sequence>
<dbReference type="Pfam" id="PF00528">
    <property type="entry name" value="BPD_transp_1"/>
    <property type="match status" value="1"/>
</dbReference>
<evidence type="ECO:0000313" key="10">
    <source>
        <dbReference type="Proteomes" id="UP000053370"/>
    </source>
</evidence>
<proteinExistence type="inferred from homology"/>
<evidence type="ECO:0000256" key="2">
    <source>
        <dbReference type="ARBA" id="ARBA00022448"/>
    </source>
</evidence>
<comment type="subcellular location">
    <subcellularLocation>
        <location evidence="1 7">Cell membrane</location>
        <topology evidence="1 7">Multi-pass membrane protein</topology>
    </subcellularLocation>
</comment>
<keyword evidence="10" id="KW-1185">Reference proteome</keyword>
<dbReference type="InterPro" id="IPR035906">
    <property type="entry name" value="MetI-like_sf"/>
</dbReference>
<dbReference type="EMBL" id="DF968180">
    <property type="protein sequence ID" value="GAP39866.1"/>
    <property type="molecule type" value="Genomic_DNA"/>
</dbReference>
<dbReference type="PROSITE" id="PS50928">
    <property type="entry name" value="ABC_TM1"/>
    <property type="match status" value="1"/>
</dbReference>
<keyword evidence="2 7" id="KW-0813">Transport</keyword>